<dbReference type="AlphaFoldDB" id="A0A818YVK6"/>
<organism evidence="1 2">
    <name type="scientific">Adineta steineri</name>
    <dbReference type="NCBI Taxonomy" id="433720"/>
    <lineage>
        <taxon>Eukaryota</taxon>
        <taxon>Metazoa</taxon>
        <taxon>Spiralia</taxon>
        <taxon>Gnathifera</taxon>
        <taxon>Rotifera</taxon>
        <taxon>Eurotatoria</taxon>
        <taxon>Bdelloidea</taxon>
        <taxon>Adinetida</taxon>
        <taxon>Adinetidae</taxon>
        <taxon>Adineta</taxon>
    </lineage>
</organism>
<gene>
    <name evidence="1" type="ORF">OXD698_LOCUS16016</name>
</gene>
<evidence type="ECO:0000313" key="2">
    <source>
        <dbReference type="Proteomes" id="UP000663844"/>
    </source>
</evidence>
<comment type="caution">
    <text evidence="1">The sequence shown here is derived from an EMBL/GenBank/DDBJ whole genome shotgun (WGS) entry which is preliminary data.</text>
</comment>
<evidence type="ECO:0000313" key="1">
    <source>
        <dbReference type="EMBL" id="CAF3760980.1"/>
    </source>
</evidence>
<reference evidence="1" key="1">
    <citation type="submission" date="2021-02" db="EMBL/GenBank/DDBJ databases">
        <authorList>
            <person name="Nowell W R."/>
        </authorList>
    </citation>
    <scope>NUCLEOTIDE SEQUENCE</scope>
</reference>
<dbReference type="InterPro" id="IPR032675">
    <property type="entry name" value="LRR_dom_sf"/>
</dbReference>
<dbReference type="SUPFAM" id="SSF52047">
    <property type="entry name" value="RNI-like"/>
    <property type="match status" value="1"/>
</dbReference>
<sequence>MDTMKRNLIVQESSEENPKKLRNKLILLLTHLSELPCLHSLNIQTTDSIEDLNYIYQLIFSLPKLKSNELYSHRNEDSISILMPNNTKISPIEYLKIGHSYTFDELNALISYTPNLLHLKLSHISKEDSDIQDMLPMNLNHLIHLSIFTIYLNFIEIEFFIEKMNSQLKSLRVIAYSNRDTTYHREKLILQNFPYVFMNQDLVRFMNTIFNIMSVHTSTDAFYRETSFLNQGYSTAYALQHAKKIKYVYLNTASTFREIYLLMSFCPQMEYPSVECIKNMNIQLFVKNILKEINQKHYGYLHLLCIYIKTADDQMIKQLKQMMYDEKDFIRLHYS</sequence>
<proteinExistence type="predicted"/>
<accession>A0A818YVK6</accession>
<dbReference type="Gene3D" id="3.80.10.10">
    <property type="entry name" value="Ribonuclease Inhibitor"/>
    <property type="match status" value="1"/>
</dbReference>
<dbReference type="Proteomes" id="UP000663844">
    <property type="component" value="Unassembled WGS sequence"/>
</dbReference>
<dbReference type="EMBL" id="CAJOAZ010001079">
    <property type="protein sequence ID" value="CAF3760980.1"/>
    <property type="molecule type" value="Genomic_DNA"/>
</dbReference>
<name>A0A818YVK6_9BILA</name>
<protein>
    <submittedName>
        <fullName evidence="1">Uncharacterized protein</fullName>
    </submittedName>
</protein>